<accession>A0A419V2V0</accession>
<dbReference type="RefSeq" id="WP_120193188.1">
    <property type="nucleotide sequence ID" value="NZ_RAPK01000009.1"/>
</dbReference>
<reference evidence="1 2" key="1">
    <citation type="submission" date="2018-09" db="EMBL/GenBank/DDBJ databases">
        <title>Genomic Encyclopedia of Archaeal and Bacterial Type Strains, Phase II (KMG-II): from individual species to whole genera.</title>
        <authorList>
            <person name="Goeker M."/>
        </authorList>
    </citation>
    <scope>NUCLEOTIDE SEQUENCE [LARGE SCALE GENOMIC DNA]</scope>
    <source>
        <strain evidence="1 2">DSM 17008</strain>
    </source>
</reference>
<organism evidence="1 2">
    <name type="scientific">Sinobaca qinghaiensis</name>
    <dbReference type="NCBI Taxonomy" id="342944"/>
    <lineage>
        <taxon>Bacteria</taxon>
        <taxon>Bacillati</taxon>
        <taxon>Bacillota</taxon>
        <taxon>Bacilli</taxon>
        <taxon>Bacillales</taxon>
        <taxon>Sporolactobacillaceae</taxon>
        <taxon>Sinobaca</taxon>
    </lineage>
</organism>
<protein>
    <submittedName>
        <fullName evidence="1">Uncharacterized protein with NRDE domain</fullName>
    </submittedName>
</protein>
<dbReference type="PANTHER" id="PTHR17985:SF8">
    <property type="entry name" value="TRANSPORT AND GOLGI ORGANIZATION PROTEIN 2 HOMOLOG"/>
    <property type="match status" value="1"/>
</dbReference>
<dbReference type="EMBL" id="RAPK01000009">
    <property type="protein sequence ID" value="RKD72790.1"/>
    <property type="molecule type" value="Genomic_DNA"/>
</dbReference>
<name>A0A419V2V0_9BACL</name>
<keyword evidence="2" id="KW-1185">Reference proteome</keyword>
<dbReference type="AlphaFoldDB" id="A0A419V2V0"/>
<dbReference type="Pfam" id="PF05742">
    <property type="entry name" value="TANGO2"/>
    <property type="match status" value="1"/>
</dbReference>
<sequence>MCLLTMSYNMRSDYPLIIAANRDEFFERPTEPLHIWENSPIIAGKDVKLGGTWMGVTKAGRFALVTNVRNPFEKPGDLSRGFIVKEALEADDLETYLEKLHQSSSRYSGYNLLAGSLEGVYYHSNQSSRKPERLEQGLYGLSNAALNTPWPKVEELKSGVGEAAARSEISKEELFTCLSSERKYKQSDLPDTGVGKELEQNLSSVFIKMKEYGTRSQTILLMDNKGGVEITERLVNNDANGAEDRTISFTSENIHQN</sequence>
<evidence type="ECO:0000313" key="2">
    <source>
        <dbReference type="Proteomes" id="UP000285120"/>
    </source>
</evidence>
<dbReference type="Proteomes" id="UP000285120">
    <property type="component" value="Unassembled WGS sequence"/>
</dbReference>
<dbReference type="OrthoDB" id="4380123at2"/>
<dbReference type="PANTHER" id="PTHR17985">
    <property type="entry name" value="SER/THR-RICH PROTEIN T10 IN DGCR REGION"/>
    <property type="match status" value="1"/>
</dbReference>
<proteinExistence type="predicted"/>
<gene>
    <name evidence="1" type="ORF">ATL39_1986</name>
</gene>
<dbReference type="InterPro" id="IPR008551">
    <property type="entry name" value="TANGO2"/>
</dbReference>
<evidence type="ECO:0000313" key="1">
    <source>
        <dbReference type="EMBL" id="RKD72790.1"/>
    </source>
</evidence>
<comment type="caution">
    <text evidence="1">The sequence shown here is derived from an EMBL/GenBank/DDBJ whole genome shotgun (WGS) entry which is preliminary data.</text>
</comment>